<dbReference type="PROSITE" id="PS50005">
    <property type="entry name" value="TPR"/>
    <property type="match status" value="1"/>
</dbReference>
<dbReference type="InterPro" id="IPR011990">
    <property type="entry name" value="TPR-like_helical_dom_sf"/>
</dbReference>
<protein>
    <submittedName>
        <fullName evidence="5">Tetratricopeptide repeat protein</fullName>
    </submittedName>
</protein>
<dbReference type="PANTHER" id="PTHR44858:SF1">
    <property type="entry name" value="UDP-N-ACETYLGLUCOSAMINE--PEPTIDE N-ACETYLGLUCOSAMINYLTRANSFERASE SPINDLY-RELATED"/>
    <property type="match status" value="1"/>
</dbReference>
<evidence type="ECO:0000256" key="4">
    <source>
        <dbReference type="SAM" id="SignalP"/>
    </source>
</evidence>
<dbReference type="InterPro" id="IPR013105">
    <property type="entry name" value="TPR_2"/>
</dbReference>
<feature type="chain" id="PRO_5022786645" evidence="4">
    <location>
        <begin position="18"/>
        <end position="295"/>
    </location>
</feature>
<name>A0A5C5YE05_9BACT</name>
<dbReference type="Proteomes" id="UP000318478">
    <property type="component" value="Unassembled WGS sequence"/>
</dbReference>
<gene>
    <name evidence="5" type="ORF">Pla123a_39900</name>
</gene>
<evidence type="ECO:0000313" key="5">
    <source>
        <dbReference type="EMBL" id="TWT72691.1"/>
    </source>
</evidence>
<evidence type="ECO:0000256" key="1">
    <source>
        <dbReference type="ARBA" id="ARBA00022737"/>
    </source>
</evidence>
<reference evidence="5 6" key="1">
    <citation type="submission" date="2019-02" db="EMBL/GenBank/DDBJ databases">
        <title>Deep-cultivation of Planctomycetes and their phenomic and genomic characterization uncovers novel biology.</title>
        <authorList>
            <person name="Wiegand S."/>
            <person name="Jogler M."/>
            <person name="Boedeker C."/>
            <person name="Pinto D."/>
            <person name="Vollmers J."/>
            <person name="Rivas-Marin E."/>
            <person name="Kohn T."/>
            <person name="Peeters S.H."/>
            <person name="Heuer A."/>
            <person name="Rast P."/>
            <person name="Oberbeckmann S."/>
            <person name="Bunk B."/>
            <person name="Jeske O."/>
            <person name="Meyerdierks A."/>
            <person name="Storesund J.E."/>
            <person name="Kallscheuer N."/>
            <person name="Luecker S."/>
            <person name="Lage O.M."/>
            <person name="Pohl T."/>
            <person name="Merkel B.J."/>
            <person name="Hornburger P."/>
            <person name="Mueller R.-W."/>
            <person name="Bruemmer F."/>
            <person name="Labrenz M."/>
            <person name="Spormann A.M."/>
            <person name="Op Den Camp H."/>
            <person name="Overmann J."/>
            <person name="Amann R."/>
            <person name="Jetten M.S.M."/>
            <person name="Mascher T."/>
            <person name="Medema M.H."/>
            <person name="Devos D.P."/>
            <person name="Kaster A.-K."/>
            <person name="Ovreas L."/>
            <person name="Rohde M."/>
            <person name="Galperin M.Y."/>
            <person name="Jogler C."/>
        </authorList>
    </citation>
    <scope>NUCLEOTIDE SEQUENCE [LARGE SCALE GENOMIC DNA]</scope>
    <source>
        <strain evidence="5 6">Pla123a</strain>
    </source>
</reference>
<proteinExistence type="predicted"/>
<evidence type="ECO:0000313" key="6">
    <source>
        <dbReference type="Proteomes" id="UP000318478"/>
    </source>
</evidence>
<evidence type="ECO:0000256" key="3">
    <source>
        <dbReference type="PROSITE-ProRule" id="PRU00339"/>
    </source>
</evidence>
<keyword evidence="4" id="KW-0732">Signal</keyword>
<accession>A0A5C5YE05</accession>
<evidence type="ECO:0000256" key="2">
    <source>
        <dbReference type="ARBA" id="ARBA00022803"/>
    </source>
</evidence>
<dbReference type="RefSeq" id="WP_197528131.1">
    <property type="nucleotide sequence ID" value="NZ_SJPO01000011.1"/>
</dbReference>
<dbReference type="InterPro" id="IPR050498">
    <property type="entry name" value="Ycf3"/>
</dbReference>
<sequence length="295" mass="32020" precursor="true">MICAPLLRLVCALCVLAPVGCGAFRQRTPGDAAVSVCRQFSCEGVTALEQGDCQQAESLLRRAVDAAPTDADARRHLAEALWARGEQAEAIRHMRVAVEEEPEHATAVCRLGQMEAAVGEWKLALRRAQHALQHDPKLADAWALRGRAHLETQQPDEALADLIRALEYSPNNRDVLADLARMYGLRQQSHRRLATVHRLLETYPHGEAPVDSLVMEADAYAALGRNDDAAAGLRDAAERWPQSPALLCRLAEAEAAGGRTDAAVAAAQRALAADQTHLPSQHLLARLSAQDAQLR</sequence>
<feature type="repeat" description="TPR" evidence="3">
    <location>
        <begin position="139"/>
        <end position="172"/>
    </location>
</feature>
<dbReference type="Pfam" id="PF13432">
    <property type="entry name" value="TPR_16"/>
    <property type="match status" value="2"/>
</dbReference>
<dbReference type="AlphaFoldDB" id="A0A5C5YE05"/>
<organism evidence="5 6">
    <name type="scientific">Posidoniimonas polymericola</name>
    <dbReference type="NCBI Taxonomy" id="2528002"/>
    <lineage>
        <taxon>Bacteria</taxon>
        <taxon>Pseudomonadati</taxon>
        <taxon>Planctomycetota</taxon>
        <taxon>Planctomycetia</taxon>
        <taxon>Pirellulales</taxon>
        <taxon>Lacipirellulaceae</taxon>
        <taxon>Posidoniimonas</taxon>
    </lineage>
</organism>
<comment type="caution">
    <text evidence="5">The sequence shown here is derived from an EMBL/GenBank/DDBJ whole genome shotgun (WGS) entry which is preliminary data.</text>
</comment>
<dbReference type="SUPFAM" id="SSF48452">
    <property type="entry name" value="TPR-like"/>
    <property type="match status" value="2"/>
</dbReference>
<feature type="signal peptide" evidence="4">
    <location>
        <begin position="1"/>
        <end position="17"/>
    </location>
</feature>
<keyword evidence="2 3" id="KW-0802">TPR repeat</keyword>
<keyword evidence="6" id="KW-1185">Reference proteome</keyword>
<dbReference type="PANTHER" id="PTHR44858">
    <property type="entry name" value="TETRATRICOPEPTIDE REPEAT PROTEIN 6"/>
    <property type="match status" value="1"/>
</dbReference>
<dbReference type="SMART" id="SM00028">
    <property type="entry name" value="TPR"/>
    <property type="match status" value="6"/>
</dbReference>
<dbReference type="InterPro" id="IPR019734">
    <property type="entry name" value="TPR_rpt"/>
</dbReference>
<dbReference type="Gene3D" id="1.25.40.10">
    <property type="entry name" value="Tetratricopeptide repeat domain"/>
    <property type="match status" value="1"/>
</dbReference>
<dbReference type="Pfam" id="PF07719">
    <property type="entry name" value="TPR_2"/>
    <property type="match status" value="1"/>
</dbReference>
<dbReference type="EMBL" id="SJPO01000011">
    <property type="protein sequence ID" value="TWT72691.1"/>
    <property type="molecule type" value="Genomic_DNA"/>
</dbReference>
<keyword evidence="1" id="KW-0677">Repeat</keyword>